<reference evidence="3" key="2">
    <citation type="journal article" date="2021" name="PeerJ">
        <title>Extensive microbial diversity within the chicken gut microbiome revealed by metagenomics and culture.</title>
        <authorList>
            <person name="Gilroy R."/>
            <person name="Ravi A."/>
            <person name="Getino M."/>
            <person name="Pursley I."/>
            <person name="Horton D.L."/>
            <person name="Alikhan N.F."/>
            <person name="Baker D."/>
            <person name="Gharbi K."/>
            <person name="Hall N."/>
            <person name="Watson M."/>
            <person name="Adriaenssens E.M."/>
            <person name="Foster-Nyarko E."/>
            <person name="Jarju S."/>
            <person name="Secka A."/>
            <person name="Antonio M."/>
            <person name="Oren A."/>
            <person name="Chaudhuri R.R."/>
            <person name="La Ragione R."/>
            <person name="Hildebrand F."/>
            <person name="Pallen M.J."/>
        </authorList>
    </citation>
    <scope>NUCLEOTIDE SEQUENCE</scope>
    <source>
        <strain evidence="3">18911</strain>
    </source>
</reference>
<proteinExistence type="predicted"/>
<dbReference type="InterPro" id="IPR000424">
    <property type="entry name" value="Primosome_PriB/ssb"/>
</dbReference>
<name>A0A9D1MHG9_9FIRM</name>
<evidence type="ECO:0000256" key="2">
    <source>
        <dbReference type="PROSITE-ProRule" id="PRU00252"/>
    </source>
</evidence>
<comment type="caution">
    <text evidence="3">The sequence shown here is derived from an EMBL/GenBank/DDBJ whole genome shotgun (WGS) entry which is preliminary data.</text>
</comment>
<evidence type="ECO:0000313" key="4">
    <source>
        <dbReference type="Proteomes" id="UP000824094"/>
    </source>
</evidence>
<reference evidence="3" key="1">
    <citation type="submission" date="2020-10" db="EMBL/GenBank/DDBJ databases">
        <authorList>
            <person name="Gilroy R."/>
        </authorList>
    </citation>
    <scope>NUCLEOTIDE SEQUENCE</scope>
    <source>
        <strain evidence="3">18911</strain>
    </source>
</reference>
<evidence type="ECO:0000313" key="3">
    <source>
        <dbReference type="EMBL" id="HIU60192.1"/>
    </source>
</evidence>
<accession>A0A9D1MHG9</accession>
<dbReference type="InterPro" id="IPR012340">
    <property type="entry name" value="NA-bd_OB-fold"/>
</dbReference>
<protein>
    <submittedName>
        <fullName evidence="3">Single-stranded DNA-binding protein</fullName>
    </submittedName>
</protein>
<dbReference type="Gene3D" id="2.40.50.140">
    <property type="entry name" value="Nucleic acid-binding proteins"/>
    <property type="match status" value="2"/>
</dbReference>
<dbReference type="PROSITE" id="PS50935">
    <property type="entry name" value="SSB"/>
    <property type="match status" value="2"/>
</dbReference>
<dbReference type="Pfam" id="PF00436">
    <property type="entry name" value="SSB"/>
    <property type="match status" value="1"/>
</dbReference>
<dbReference type="GO" id="GO:0003697">
    <property type="term" value="F:single-stranded DNA binding"/>
    <property type="evidence" value="ECO:0007669"/>
    <property type="project" value="InterPro"/>
</dbReference>
<dbReference type="Proteomes" id="UP000824094">
    <property type="component" value="Unassembled WGS sequence"/>
</dbReference>
<sequence length="224" mass="25210">MNNSILKNPVCRNHSVTISGTVTKDIAFSHTAYGENFYETFVAVKRMSEQIDLVPITVSEQMLNAYGNIFKGDEIEVIGQFRSVNKLINGRSKLVLSVFTKELIRNPERMNVNEIELIGYVCKPTVYRITPFKREIADVLIAVNRAYHKSDYIPCITWGKNAKFAAGLEVGDKIYAFGRIQSRDYKKRFEDGTEEIRTAYEVSITAIGYYAGDSFGDGDVMTGG</sequence>
<gene>
    <name evidence="3" type="ORF">IAB05_02235</name>
</gene>
<dbReference type="SUPFAM" id="SSF50249">
    <property type="entry name" value="Nucleic acid-binding proteins"/>
    <property type="match status" value="1"/>
</dbReference>
<keyword evidence="1 2" id="KW-0238">DNA-binding</keyword>
<evidence type="ECO:0000256" key="1">
    <source>
        <dbReference type="ARBA" id="ARBA00023125"/>
    </source>
</evidence>
<dbReference type="NCBIfam" id="NF004476">
    <property type="entry name" value="PRK05813.1"/>
    <property type="match status" value="1"/>
</dbReference>
<organism evidence="3 4">
    <name type="scientific">Candidatus Stercoripulliclostridium merdigallinarum</name>
    <dbReference type="NCBI Taxonomy" id="2840951"/>
    <lineage>
        <taxon>Bacteria</taxon>
        <taxon>Bacillati</taxon>
        <taxon>Bacillota</taxon>
        <taxon>Clostridia</taxon>
        <taxon>Eubacteriales</taxon>
        <taxon>Candidatus Stercoripulliclostridium</taxon>
    </lineage>
</organism>
<dbReference type="EMBL" id="DVNF01000070">
    <property type="protein sequence ID" value="HIU60192.1"/>
    <property type="molecule type" value="Genomic_DNA"/>
</dbReference>
<dbReference type="AlphaFoldDB" id="A0A9D1MHG9"/>
<dbReference type="CDD" id="cd04496">
    <property type="entry name" value="SSB_OBF"/>
    <property type="match status" value="1"/>
</dbReference>